<dbReference type="KEGG" id="tva:4771216"/>
<name>A2E226_TRIV3</name>
<dbReference type="Proteomes" id="UP000001542">
    <property type="component" value="Unassembled WGS sequence"/>
</dbReference>
<sequence>MKPSGLSQSLIKAHEISQGVDKSSSVLSEYKNKVDQNLRIKEKCIELQTQLKMTTEQLELQATEFSFQKNELLSQIESLKSIESELRKKIFELTSEKNKTIKQYEIKLQQTVSDHEKEQKESLEQYNSDIEKLRAENVALQVAQEVIDAENRRLSRQNEELMGHVQSQNEIANKRIEVVKGRLDGDSALISSLRQQIIDITKKYDGQVADLQSKVLEEQTKSELHLGNPQLCEEKVKNLENQLNLLRKNNTDLSNDVIQKTNQISSLTSLIDQLKNDKSVLEITANKDRQIAAHATNKLNALDSISSCSSINRQRIDLMKVFVEEFNSLHKQIKMNRDIKLRDVILSVVFAFKWFHSLNNEVIANTGGLGYFKSNSKTTLMDLFKRVNSEMEYVKASNAATTKEKDLISNKLETVKTKSRKKNVENEAQALELKTMIKCNKMLHRHMTIILPD</sequence>
<dbReference type="VEuPathDB" id="TrichDB:TVAG_463730"/>
<evidence type="ECO:0000313" key="2">
    <source>
        <dbReference type="EMBL" id="EAY13240.1"/>
    </source>
</evidence>
<reference evidence="2" key="1">
    <citation type="submission" date="2006-10" db="EMBL/GenBank/DDBJ databases">
        <authorList>
            <person name="Amadeo P."/>
            <person name="Zhao Q."/>
            <person name="Wortman J."/>
            <person name="Fraser-Liggett C."/>
            <person name="Carlton J."/>
        </authorList>
    </citation>
    <scope>NUCLEOTIDE SEQUENCE</scope>
    <source>
        <strain evidence="2">G3</strain>
    </source>
</reference>
<keyword evidence="3" id="KW-1185">Reference proteome</keyword>
<dbReference type="SMR" id="A2E226"/>
<dbReference type="AlphaFoldDB" id="A2E226"/>
<keyword evidence="1" id="KW-0175">Coiled coil</keyword>
<feature type="coiled-coil region" evidence="1">
    <location>
        <begin position="69"/>
        <end position="160"/>
    </location>
</feature>
<dbReference type="RefSeq" id="XP_001325463.1">
    <property type="nucleotide sequence ID" value="XM_001325428.1"/>
</dbReference>
<proteinExistence type="predicted"/>
<accession>A2E226</accession>
<dbReference type="VEuPathDB" id="TrichDB:TVAGG3_1049120"/>
<feature type="coiled-coil region" evidence="1">
    <location>
        <begin position="236"/>
        <end position="277"/>
    </location>
</feature>
<gene>
    <name evidence="2" type="ORF">TVAG_463730</name>
</gene>
<reference evidence="2" key="2">
    <citation type="journal article" date="2007" name="Science">
        <title>Draft genome sequence of the sexually transmitted pathogen Trichomonas vaginalis.</title>
        <authorList>
            <person name="Carlton J.M."/>
            <person name="Hirt R.P."/>
            <person name="Silva J.C."/>
            <person name="Delcher A.L."/>
            <person name="Schatz M."/>
            <person name="Zhao Q."/>
            <person name="Wortman J.R."/>
            <person name="Bidwell S.L."/>
            <person name="Alsmark U.C.M."/>
            <person name="Besteiro S."/>
            <person name="Sicheritz-Ponten T."/>
            <person name="Noel C.J."/>
            <person name="Dacks J.B."/>
            <person name="Foster P.G."/>
            <person name="Simillion C."/>
            <person name="Van de Peer Y."/>
            <person name="Miranda-Saavedra D."/>
            <person name="Barton G.J."/>
            <person name="Westrop G.D."/>
            <person name="Mueller S."/>
            <person name="Dessi D."/>
            <person name="Fiori P.L."/>
            <person name="Ren Q."/>
            <person name="Paulsen I."/>
            <person name="Zhang H."/>
            <person name="Bastida-Corcuera F.D."/>
            <person name="Simoes-Barbosa A."/>
            <person name="Brown M.T."/>
            <person name="Hayes R.D."/>
            <person name="Mukherjee M."/>
            <person name="Okumura C.Y."/>
            <person name="Schneider R."/>
            <person name="Smith A.J."/>
            <person name="Vanacova S."/>
            <person name="Villalvazo M."/>
            <person name="Haas B.J."/>
            <person name="Pertea M."/>
            <person name="Feldblyum T.V."/>
            <person name="Utterback T.R."/>
            <person name="Shu C.L."/>
            <person name="Osoegawa K."/>
            <person name="de Jong P.J."/>
            <person name="Hrdy I."/>
            <person name="Horvathova L."/>
            <person name="Zubacova Z."/>
            <person name="Dolezal P."/>
            <person name="Malik S.B."/>
            <person name="Logsdon J.M. Jr."/>
            <person name="Henze K."/>
            <person name="Gupta A."/>
            <person name="Wang C.C."/>
            <person name="Dunne R.L."/>
            <person name="Upcroft J.A."/>
            <person name="Upcroft P."/>
            <person name="White O."/>
            <person name="Salzberg S.L."/>
            <person name="Tang P."/>
            <person name="Chiu C.-H."/>
            <person name="Lee Y.-S."/>
            <person name="Embley T.M."/>
            <person name="Coombs G.H."/>
            <person name="Mottram J.C."/>
            <person name="Tachezy J."/>
            <person name="Fraser-Liggett C.M."/>
            <person name="Johnson P.J."/>
        </authorList>
    </citation>
    <scope>NUCLEOTIDE SEQUENCE [LARGE SCALE GENOMIC DNA]</scope>
    <source>
        <strain evidence="2">G3</strain>
    </source>
</reference>
<dbReference type="EMBL" id="DS113288">
    <property type="protein sequence ID" value="EAY13240.1"/>
    <property type="molecule type" value="Genomic_DNA"/>
</dbReference>
<dbReference type="InParanoid" id="A2E226"/>
<evidence type="ECO:0000256" key="1">
    <source>
        <dbReference type="SAM" id="Coils"/>
    </source>
</evidence>
<protein>
    <submittedName>
        <fullName evidence="2">Uncharacterized protein</fullName>
    </submittedName>
</protein>
<organism evidence="2 3">
    <name type="scientific">Trichomonas vaginalis (strain ATCC PRA-98 / G3)</name>
    <dbReference type="NCBI Taxonomy" id="412133"/>
    <lineage>
        <taxon>Eukaryota</taxon>
        <taxon>Metamonada</taxon>
        <taxon>Parabasalia</taxon>
        <taxon>Trichomonadida</taxon>
        <taxon>Trichomonadidae</taxon>
        <taxon>Trichomonas</taxon>
    </lineage>
</organism>
<evidence type="ECO:0000313" key="3">
    <source>
        <dbReference type="Proteomes" id="UP000001542"/>
    </source>
</evidence>